<proteinExistence type="predicted"/>
<dbReference type="PANTHER" id="PTHR43795:SF85">
    <property type="entry name" value="AMINOTRANSFERASE ACS10-RELATED"/>
    <property type="match status" value="1"/>
</dbReference>
<organism evidence="4 5">
    <name type="scientific">Ilex paraguariensis</name>
    <name type="common">yerba mate</name>
    <dbReference type="NCBI Taxonomy" id="185542"/>
    <lineage>
        <taxon>Eukaryota</taxon>
        <taxon>Viridiplantae</taxon>
        <taxon>Streptophyta</taxon>
        <taxon>Embryophyta</taxon>
        <taxon>Tracheophyta</taxon>
        <taxon>Spermatophyta</taxon>
        <taxon>Magnoliopsida</taxon>
        <taxon>eudicotyledons</taxon>
        <taxon>Gunneridae</taxon>
        <taxon>Pentapetalae</taxon>
        <taxon>asterids</taxon>
        <taxon>campanulids</taxon>
        <taxon>Aquifoliales</taxon>
        <taxon>Aquifoliaceae</taxon>
        <taxon>Ilex</taxon>
    </lineage>
</organism>
<dbReference type="PANTHER" id="PTHR43795">
    <property type="entry name" value="BIFUNCTIONAL ASPARTATE AMINOTRANSFERASE AND GLUTAMATE/ASPARTATE-PREPHENATE AMINOTRANSFERASE-RELATED"/>
    <property type="match status" value="1"/>
</dbReference>
<evidence type="ECO:0000256" key="1">
    <source>
        <dbReference type="ARBA" id="ARBA00022898"/>
    </source>
</evidence>
<dbReference type="AlphaFoldDB" id="A0ABC8U3A2"/>
<dbReference type="SUPFAM" id="SSF53383">
    <property type="entry name" value="PLP-dependent transferases"/>
    <property type="match status" value="1"/>
</dbReference>
<feature type="domain" description="Aminotransferase class I/classII large" evidence="3">
    <location>
        <begin position="67"/>
        <end position="173"/>
    </location>
</feature>
<dbReference type="InterPro" id="IPR015424">
    <property type="entry name" value="PyrdxlP-dep_Trfase"/>
</dbReference>
<dbReference type="Proteomes" id="UP001642360">
    <property type="component" value="Unassembled WGS sequence"/>
</dbReference>
<keyword evidence="5" id="KW-1185">Reference proteome</keyword>
<feature type="region of interest" description="Disordered" evidence="2">
    <location>
        <begin position="1"/>
        <end position="61"/>
    </location>
</feature>
<evidence type="ECO:0000313" key="4">
    <source>
        <dbReference type="EMBL" id="CAK9174207.1"/>
    </source>
</evidence>
<gene>
    <name evidence="4" type="ORF">ILEXP_LOCUS43935</name>
</gene>
<keyword evidence="1" id="KW-0663">Pyridoxal phosphate</keyword>
<feature type="compositionally biased region" description="Polar residues" evidence="2">
    <location>
        <begin position="23"/>
        <end position="38"/>
    </location>
</feature>
<evidence type="ECO:0000259" key="3">
    <source>
        <dbReference type="Pfam" id="PF00155"/>
    </source>
</evidence>
<dbReference type="Pfam" id="PF00155">
    <property type="entry name" value="Aminotran_1_2"/>
    <property type="match status" value="1"/>
</dbReference>
<dbReference type="EMBL" id="CAUOFW020006302">
    <property type="protein sequence ID" value="CAK9174207.1"/>
    <property type="molecule type" value="Genomic_DNA"/>
</dbReference>
<evidence type="ECO:0000256" key="2">
    <source>
        <dbReference type="SAM" id="MobiDB-lite"/>
    </source>
</evidence>
<sequence length="220" mass="24548">MKKDLSENRSGANGETCRFTHPLHSTPSTKITSVQAFTSDEDTSPTKNHSSDERSEGSKIQGRILDRDVKWRTGVEIIPVPCRSTDNFNLSTISLDRGFNQAKKRGLKVHGIIISTPSKPMGSLLNREALDNLLDFATEKNIHIISNEILAGSNHGSEEFVSRINVNEDAKILTYWFLIYVFHLNFGSQSIDIVNLVLEVFDLYLDGSVDDVPVPQNCDL</sequence>
<protein>
    <recommendedName>
        <fullName evidence="3">Aminotransferase class I/classII large domain-containing protein</fullName>
    </recommendedName>
</protein>
<dbReference type="InterPro" id="IPR050478">
    <property type="entry name" value="Ethylene_sulfur-biosynth"/>
</dbReference>
<reference evidence="4 5" key="1">
    <citation type="submission" date="2024-02" db="EMBL/GenBank/DDBJ databases">
        <authorList>
            <person name="Vignale AGUSTIN F."/>
            <person name="Sosa J E."/>
            <person name="Modenutti C."/>
        </authorList>
    </citation>
    <scope>NUCLEOTIDE SEQUENCE [LARGE SCALE GENOMIC DNA]</scope>
</reference>
<evidence type="ECO:0000313" key="5">
    <source>
        <dbReference type="Proteomes" id="UP001642360"/>
    </source>
</evidence>
<dbReference type="Gene3D" id="3.40.640.10">
    <property type="entry name" value="Type I PLP-dependent aspartate aminotransferase-like (Major domain)"/>
    <property type="match status" value="1"/>
</dbReference>
<comment type="caution">
    <text evidence="4">The sequence shown here is derived from an EMBL/GenBank/DDBJ whole genome shotgun (WGS) entry which is preliminary data.</text>
</comment>
<dbReference type="InterPro" id="IPR004839">
    <property type="entry name" value="Aminotransferase_I/II_large"/>
</dbReference>
<accession>A0ABC8U3A2</accession>
<name>A0ABC8U3A2_9AQUA</name>
<dbReference type="InterPro" id="IPR015421">
    <property type="entry name" value="PyrdxlP-dep_Trfase_major"/>
</dbReference>
<dbReference type="PRINTS" id="PR00753">
    <property type="entry name" value="ACCSYNTHASE"/>
</dbReference>